<dbReference type="Proteomes" id="UP000249661">
    <property type="component" value="Unassembled WGS sequence"/>
</dbReference>
<sequence>MDGLPQLDQTSLARNSHIPACIECRARKAKCTKTRPSCALCRQLNKPCVYPDKVVRSPLTRRHLTAVEDRLETLETALSKLFPGGALDTIIKSLLNDSADLHVPSGTPSTEFTSVSDLPLDLEVPDAPPLSSIQEGLLRLGDLIDLSLTTFPDGPTNLVLDASIPLDDTLLPIPQPGGVETLVPDEARLVRAYFEHYHPVFPFVHQSTFLKQYEHQLDTAQDVGWLILRDMILAMGSWSLQDAGDWRHSHSFSQQAKRRLDCFSIFDQASLSLIQALLLMSDYYQRYGQPKDGWTCLGVATRTAVNLGLHQESTASGSEDTLLAHEIRRRVWWSVYCLDSCASKIFGLPLLLPDDSLITVKPVLNIADEDLTENSRSRPVERDEWTIYSGLILQASYHRMANDIYHRTLVADTTNPENIKAYEQKINDWHNNLTFCIRQTPADRLPSWAIHARDRQMLCDRSLRLLIHRPALLDWLRRKQISPGQSGLGEHLSERQCRTSGLNLARGTIRLTCRLIEDRQYSNVTLPFILYSLFHAVLVPVIHQKADASVPESISWRQDIEEARQTLSSLSVHHDALSTHFLVILDRLTSDSAPTADGCPLRPASDPVQPSNLRNAPTNLFGNEELQLLQPDIADLSSLPTFSEWLYFPP</sequence>
<gene>
    <name evidence="1" type="ORF">BO66DRAFT_465912</name>
</gene>
<proteinExistence type="predicted"/>
<protein>
    <submittedName>
        <fullName evidence="1">Uncharacterized protein</fullName>
    </submittedName>
</protein>
<dbReference type="EMBL" id="KZ825028">
    <property type="protein sequence ID" value="RAH63877.1"/>
    <property type="molecule type" value="Genomic_DNA"/>
</dbReference>
<accession>A0ACD1GRE0</accession>
<reference evidence="1" key="1">
    <citation type="submission" date="2018-02" db="EMBL/GenBank/DDBJ databases">
        <title>The genomes of Aspergillus section Nigri reveals drivers in fungal speciation.</title>
        <authorList>
            <consortium name="DOE Joint Genome Institute"/>
            <person name="Vesth T.C."/>
            <person name="Nybo J."/>
            <person name="Theobald S."/>
            <person name="Brandl J."/>
            <person name="Frisvad J.C."/>
            <person name="Nielsen K.F."/>
            <person name="Lyhne E.K."/>
            <person name="Kogle M.E."/>
            <person name="Kuo A."/>
            <person name="Riley R."/>
            <person name="Clum A."/>
            <person name="Nolan M."/>
            <person name="Lipzen A."/>
            <person name="Salamov A."/>
            <person name="Henrissat B."/>
            <person name="Wiebenga A."/>
            <person name="De vries R.P."/>
            <person name="Grigoriev I.V."/>
            <person name="Mortensen U.H."/>
            <person name="Andersen M.R."/>
            <person name="Baker S.E."/>
        </authorList>
    </citation>
    <scope>NUCLEOTIDE SEQUENCE</scope>
    <source>
        <strain evidence="1">CBS 121060</strain>
    </source>
</reference>
<name>A0ACD1GRE0_9EURO</name>
<organism evidence="1 2">
    <name type="scientific">Aspergillus aculeatinus CBS 121060</name>
    <dbReference type="NCBI Taxonomy" id="1448322"/>
    <lineage>
        <taxon>Eukaryota</taxon>
        <taxon>Fungi</taxon>
        <taxon>Dikarya</taxon>
        <taxon>Ascomycota</taxon>
        <taxon>Pezizomycotina</taxon>
        <taxon>Eurotiomycetes</taxon>
        <taxon>Eurotiomycetidae</taxon>
        <taxon>Eurotiales</taxon>
        <taxon>Aspergillaceae</taxon>
        <taxon>Aspergillus</taxon>
        <taxon>Aspergillus subgen. Circumdati</taxon>
    </lineage>
</organism>
<evidence type="ECO:0000313" key="1">
    <source>
        <dbReference type="EMBL" id="RAH63877.1"/>
    </source>
</evidence>
<keyword evidence="2" id="KW-1185">Reference proteome</keyword>
<evidence type="ECO:0000313" key="2">
    <source>
        <dbReference type="Proteomes" id="UP000249661"/>
    </source>
</evidence>